<dbReference type="SMART" id="SM00320">
    <property type="entry name" value="WD40"/>
    <property type="match status" value="3"/>
</dbReference>
<gene>
    <name evidence="4" type="primary">FBXW12</name>
</gene>
<organism evidence="4 5">
    <name type="scientific">Chrysemys picta bellii</name>
    <name type="common">Western painted turtle</name>
    <name type="synonym">Emys bellii</name>
    <dbReference type="NCBI Taxonomy" id="8478"/>
    <lineage>
        <taxon>Eukaryota</taxon>
        <taxon>Metazoa</taxon>
        <taxon>Chordata</taxon>
        <taxon>Craniata</taxon>
        <taxon>Vertebrata</taxon>
        <taxon>Euteleostomi</taxon>
        <taxon>Archelosauria</taxon>
        <taxon>Testudinata</taxon>
        <taxon>Testudines</taxon>
        <taxon>Cryptodira</taxon>
        <taxon>Durocryptodira</taxon>
        <taxon>Testudinoidea</taxon>
        <taxon>Emydidae</taxon>
        <taxon>Chrysemys</taxon>
    </lineage>
</organism>
<dbReference type="Pfam" id="PF12937">
    <property type="entry name" value="F-box-like"/>
    <property type="match status" value="1"/>
</dbReference>
<evidence type="ECO:0000256" key="2">
    <source>
        <dbReference type="ARBA" id="ARBA00022786"/>
    </source>
</evidence>
<evidence type="ECO:0000259" key="3">
    <source>
        <dbReference type="PROSITE" id="PS50181"/>
    </source>
</evidence>
<dbReference type="GeneTree" id="ENSGT00940000162955"/>
<dbReference type="PROSITE" id="PS50181">
    <property type="entry name" value="FBOX"/>
    <property type="match status" value="1"/>
</dbReference>
<dbReference type="SMART" id="SM00256">
    <property type="entry name" value="FBOX"/>
    <property type="match status" value="1"/>
</dbReference>
<dbReference type="InterPro" id="IPR052121">
    <property type="entry name" value="F-box_SCF_Substrate_Recog"/>
</dbReference>
<dbReference type="Proteomes" id="UP000694380">
    <property type="component" value="Unplaced"/>
</dbReference>
<dbReference type="Ensembl" id="ENSCPBT00000032871.1">
    <property type="protein sequence ID" value="ENSCPBP00000027934.1"/>
    <property type="gene ID" value="ENSCPBG00000019739.1"/>
</dbReference>
<dbReference type="PANTHER" id="PTHR46550:SF2">
    <property type="entry name" value="EXPRESSED SEQUENCE C85627-RELATED"/>
    <property type="match status" value="1"/>
</dbReference>
<keyword evidence="5" id="KW-1185">Reference proteome</keyword>
<evidence type="ECO:0000313" key="5">
    <source>
        <dbReference type="Proteomes" id="UP000694380"/>
    </source>
</evidence>
<dbReference type="InterPro" id="IPR001680">
    <property type="entry name" value="WD40_rpt"/>
</dbReference>
<dbReference type="SUPFAM" id="SSF50998">
    <property type="entry name" value="Quinoprotein alcohol dehydrogenase-like"/>
    <property type="match status" value="1"/>
</dbReference>
<sequence length="487" mass="53974">MSGELLTLDCLVHVFSYLEAPDLLRAARVNQAWNEAAGTTSLWRRMCLDHWTFCNISNLTPGMQTWKQYYLQRSKLEHEMASGRPSADYICRSMRGHKGKIVGMAYLSDNEHVFGGGKLRSVVCTASTDGTIRAWQVQEGTQIWSSPSQEVPFVKVITVPEYKLAISTDARGTIKVWHGESGEELAAFSTSSSSSSLVTYSVNDKPFLTAATAGGAIYTLEVPNLNQVSCITAFQNSSIDLLLCSPDEQWVIAGSTENAAPSPKIFHTDCLINPADESPESSWLPVNNCAVVCWLPKAPARIAVVHRDRMSVQRNITVFDLALKKSKYKMEVLAQQVASFTLPGGTWTTEILMKGHGTETILLGCGANLELYSIFGTQVEAFQHHNNTITSIWVDAFRVVTSSLDLSLRVYTWKKVNKISSLTSRYYLLGGTHRWSRGFTDVACDNISIVGVVAESDETNRHKQLVLIPKTEINFNSSTGRRCRRGR</sequence>
<dbReference type="SUPFAM" id="SSF81383">
    <property type="entry name" value="F-box domain"/>
    <property type="match status" value="1"/>
</dbReference>
<dbReference type="Pfam" id="PF00400">
    <property type="entry name" value="WD40"/>
    <property type="match status" value="1"/>
</dbReference>
<dbReference type="Gene3D" id="1.20.1280.50">
    <property type="match status" value="1"/>
</dbReference>
<accession>A0A8C3I5J8</accession>
<dbReference type="GO" id="GO:0005737">
    <property type="term" value="C:cytoplasm"/>
    <property type="evidence" value="ECO:0007669"/>
    <property type="project" value="TreeGrafter"/>
</dbReference>
<name>A0A8C3I5J8_CHRPI</name>
<proteinExistence type="predicted"/>
<dbReference type="Gene3D" id="2.130.10.10">
    <property type="entry name" value="YVTN repeat-like/Quinoprotein amine dehydrogenase"/>
    <property type="match status" value="1"/>
</dbReference>
<dbReference type="InterPro" id="IPR011047">
    <property type="entry name" value="Quinoprotein_ADH-like_sf"/>
</dbReference>
<dbReference type="AlphaFoldDB" id="A0A8C3I5J8"/>
<dbReference type="InterPro" id="IPR036047">
    <property type="entry name" value="F-box-like_dom_sf"/>
</dbReference>
<evidence type="ECO:0000313" key="4">
    <source>
        <dbReference type="Ensembl" id="ENSCPBP00000027934.1"/>
    </source>
</evidence>
<comment type="pathway">
    <text evidence="1">Protein modification; protein ubiquitination.</text>
</comment>
<reference evidence="4" key="1">
    <citation type="submission" date="2025-08" db="UniProtKB">
        <authorList>
            <consortium name="Ensembl"/>
        </authorList>
    </citation>
    <scope>IDENTIFICATION</scope>
</reference>
<dbReference type="OMA" id="CSPDQQW"/>
<evidence type="ECO:0000256" key="1">
    <source>
        <dbReference type="ARBA" id="ARBA00004906"/>
    </source>
</evidence>
<protein>
    <recommendedName>
        <fullName evidence="3">F-box domain-containing protein</fullName>
    </recommendedName>
</protein>
<dbReference type="PANTHER" id="PTHR46550">
    <property type="entry name" value="F-BOX ONLY PROTEIN 3"/>
    <property type="match status" value="1"/>
</dbReference>
<dbReference type="InterPro" id="IPR001810">
    <property type="entry name" value="F-box_dom"/>
</dbReference>
<keyword evidence="2" id="KW-0833">Ubl conjugation pathway</keyword>
<reference evidence="4" key="2">
    <citation type="submission" date="2025-09" db="UniProtKB">
        <authorList>
            <consortium name="Ensembl"/>
        </authorList>
    </citation>
    <scope>IDENTIFICATION</scope>
</reference>
<feature type="domain" description="F-box" evidence="3">
    <location>
        <begin position="1"/>
        <end position="46"/>
    </location>
</feature>
<dbReference type="InterPro" id="IPR015943">
    <property type="entry name" value="WD40/YVTN_repeat-like_dom_sf"/>
</dbReference>